<evidence type="ECO:0000313" key="4">
    <source>
        <dbReference type="Proteomes" id="UP000245618"/>
    </source>
</evidence>
<keyword evidence="4" id="KW-1185">Reference proteome</keyword>
<feature type="transmembrane region" description="Helical" evidence="1">
    <location>
        <begin position="51"/>
        <end position="69"/>
    </location>
</feature>
<keyword evidence="1" id="KW-1133">Transmembrane helix</keyword>
<feature type="transmembrane region" description="Helical" evidence="1">
    <location>
        <begin position="292"/>
        <end position="313"/>
    </location>
</feature>
<protein>
    <recommendedName>
        <fullName evidence="2">Acyltransferase 3 domain-containing protein</fullName>
    </recommendedName>
</protein>
<evidence type="ECO:0000256" key="1">
    <source>
        <dbReference type="SAM" id="Phobius"/>
    </source>
</evidence>
<organism evidence="3 4">
    <name type="scientific">Flavobacterium laiguense</name>
    <dbReference type="NCBI Taxonomy" id="2169409"/>
    <lineage>
        <taxon>Bacteria</taxon>
        <taxon>Pseudomonadati</taxon>
        <taxon>Bacteroidota</taxon>
        <taxon>Flavobacteriia</taxon>
        <taxon>Flavobacteriales</taxon>
        <taxon>Flavobacteriaceae</taxon>
        <taxon>Flavobacterium</taxon>
    </lineage>
</organism>
<dbReference type="PANTHER" id="PTHR23028">
    <property type="entry name" value="ACETYLTRANSFERASE"/>
    <property type="match status" value="1"/>
</dbReference>
<keyword evidence="1" id="KW-0812">Transmembrane</keyword>
<comment type="caution">
    <text evidence="3">The sequence shown here is derived from an EMBL/GenBank/DDBJ whole genome shotgun (WGS) entry which is preliminary data.</text>
</comment>
<dbReference type="Proteomes" id="UP000245618">
    <property type="component" value="Unassembled WGS sequence"/>
</dbReference>
<feature type="transmembrane region" description="Helical" evidence="1">
    <location>
        <begin position="12"/>
        <end position="31"/>
    </location>
</feature>
<dbReference type="InterPro" id="IPR050879">
    <property type="entry name" value="Acyltransferase_3"/>
</dbReference>
<dbReference type="EMBL" id="QCZH01000018">
    <property type="protein sequence ID" value="PWA07879.1"/>
    <property type="molecule type" value="Genomic_DNA"/>
</dbReference>
<feature type="transmembrane region" description="Helical" evidence="1">
    <location>
        <begin position="237"/>
        <end position="256"/>
    </location>
</feature>
<dbReference type="RefSeq" id="WP_116764136.1">
    <property type="nucleotide sequence ID" value="NZ_QCZH01000018.1"/>
</dbReference>
<dbReference type="GO" id="GO:0016747">
    <property type="term" value="F:acyltransferase activity, transferring groups other than amino-acyl groups"/>
    <property type="evidence" value="ECO:0007669"/>
    <property type="project" value="InterPro"/>
</dbReference>
<accession>A0A2U1JSE2</accession>
<dbReference type="Pfam" id="PF01757">
    <property type="entry name" value="Acyl_transf_3"/>
    <property type="match status" value="1"/>
</dbReference>
<dbReference type="GO" id="GO:0009103">
    <property type="term" value="P:lipopolysaccharide biosynthetic process"/>
    <property type="evidence" value="ECO:0007669"/>
    <property type="project" value="TreeGrafter"/>
</dbReference>
<dbReference type="GO" id="GO:0016020">
    <property type="term" value="C:membrane"/>
    <property type="evidence" value="ECO:0007669"/>
    <property type="project" value="TreeGrafter"/>
</dbReference>
<sequence length="377" mass="43865">MQTNYINSLTPMRGIAAIWVMFFHMDVIIFYREFGTLIPHETSGILSKGYLWVDFFFLLSGFIISHVYGETLTNHFGKWQTTKTYLWARFSRIYPLHLFTLLLLIPFVLVFPILSPAVVDGSWKTFMAWSALPSNLLLLNAMNQHSYLSWNLVSWSIGAEWWTYLAACFIIPFVFKKSWVQNVILAVVAVSVLSVMVYWKGNLDITFDYGWVRCVAEFSLGAVLYQMYMKGLGKNAFSKSISFLCAFIFIVLIFHFSWNDLFIIPIFCLLLLATAYNNGTIKKMLETRIFKYLGDISYSIYMMHGVWFMVFWYCLPYLKSNYGIETLSLGMKIIFVTLFMGLTFLSAHFTYHFVEIKSRKLLKKRIKSKQGNLESVV</sequence>
<feature type="transmembrane region" description="Helical" evidence="1">
    <location>
        <begin position="333"/>
        <end position="354"/>
    </location>
</feature>
<feature type="transmembrane region" description="Helical" evidence="1">
    <location>
        <begin position="93"/>
        <end position="114"/>
    </location>
</feature>
<dbReference type="AlphaFoldDB" id="A0A2U1JSE2"/>
<name>A0A2U1JSE2_9FLAO</name>
<evidence type="ECO:0000259" key="2">
    <source>
        <dbReference type="Pfam" id="PF01757"/>
    </source>
</evidence>
<feature type="transmembrane region" description="Helical" evidence="1">
    <location>
        <begin position="182"/>
        <end position="199"/>
    </location>
</feature>
<evidence type="ECO:0000313" key="3">
    <source>
        <dbReference type="EMBL" id="PWA07879.1"/>
    </source>
</evidence>
<dbReference type="PANTHER" id="PTHR23028:SF53">
    <property type="entry name" value="ACYL_TRANSF_3 DOMAIN-CONTAINING PROTEIN"/>
    <property type="match status" value="1"/>
</dbReference>
<dbReference type="OrthoDB" id="9796461at2"/>
<feature type="transmembrane region" description="Helical" evidence="1">
    <location>
        <begin position="155"/>
        <end position="175"/>
    </location>
</feature>
<reference evidence="3 4" key="1">
    <citation type="submission" date="2018-04" db="EMBL/GenBank/DDBJ databases">
        <title>Flavobacterium sp. nov., isolated from glacier ice.</title>
        <authorList>
            <person name="Liu Q."/>
            <person name="Xin Y.-H."/>
        </authorList>
    </citation>
    <scope>NUCLEOTIDE SEQUENCE [LARGE SCALE GENOMIC DNA]</scope>
    <source>
        <strain evidence="3 4">LB2P30</strain>
    </source>
</reference>
<feature type="domain" description="Acyltransferase 3" evidence="2">
    <location>
        <begin position="12"/>
        <end position="345"/>
    </location>
</feature>
<feature type="transmembrane region" description="Helical" evidence="1">
    <location>
        <begin position="262"/>
        <end position="280"/>
    </location>
</feature>
<feature type="transmembrane region" description="Helical" evidence="1">
    <location>
        <begin position="205"/>
        <end position="225"/>
    </location>
</feature>
<dbReference type="InterPro" id="IPR002656">
    <property type="entry name" value="Acyl_transf_3_dom"/>
</dbReference>
<keyword evidence="1" id="KW-0472">Membrane</keyword>
<gene>
    <name evidence="3" type="ORF">DB891_13655</name>
</gene>
<proteinExistence type="predicted"/>